<dbReference type="Proteomes" id="UP000462449">
    <property type="component" value="Unassembled WGS sequence"/>
</dbReference>
<keyword evidence="4 8" id="KW-0812">Transmembrane</keyword>
<dbReference type="InterPro" id="IPR036942">
    <property type="entry name" value="Beta-barrel_TonB_sf"/>
</dbReference>
<dbReference type="InterPro" id="IPR037066">
    <property type="entry name" value="Plug_dom_sf"/>
</dbReference>
<dbReference type="InterPro" id="IPR023996">
    <property type="entry name" value="TonB-dep_OMP_SusC/RagA"/>
</dbReference>
<dbReference type="Gene3D" id="2.60.40.1120">
    <property type="entry name" value="Carboxypeptidase-like, regulatory domain"/>
    <property type="match status" value="1"/>
</dbReference>
<dbReference type="GO" id="GO:0009279">
    <property type="term" value="C:cell outer membrane"/>
    <property type="evidence" value="ECO:0007669"/>
    <property type="project" value="UniProtKB-SubCell"/>
</dbReference>
<dbReference type="PANTHER" id="PTHR30069">
    <property type="entry name" value="TONB-DEPENDENT OUTER MEMBRANE RECEPTOR"/>
    <property type="match status" value="1"/>
</dbReference>
<evidence type="ECO:0000256" key="6">
    <source>
        <dbReference type="ARBA" id="ARBA00023136"/>
    </source>
</evidence>
<dbReference type="GO" id="GO:0015344">
    <property type="term" value="F:siderophore uptake transmembrane transporter activity"/>
    <property type="evidence" value="ECO:0007669"/>
    <property type="project" value="TreeGrafter"/>
</dbReference>
<evidence type="ECO:0000256" key="1">
    <source>
        <dbReference type="ARBA" id="ARBA00004571"/>
    </source>
</evidence>
<comment type="similarity">
    <text evidence="8">Belongs to the TonB-dependent receptor family.</text>
</comment>
<dbReference type="InterPro" id="IPR039426">
    <property type="entry name" value="TonB-dep_rcpt-like"/>
</dbReference>
<dbReference type="NCBIfam" id="TIGR04057">
    <property type="entry name" value="SusC_RagA_signa"/>
    <property type="match status" value="1"/>
</dbReference>
<evidence type="ECO:0000313" key="11">
    <source>
        <dbReference type="EMBL" id="MVB06518.1"/>
    </source>
</evidence>
<name>A0A7M4D3T4_9BACT</name>
<keyword evidence="2 8" id="KW-0813">Transport</keyword>
<keyword evidence="5" id="KW-0732">Signal</keyword>
<dbReference type="EMBL" id="WOTW01000009">
    <property type="protein sequence ID" value="MUP37313.1"/>
    <property type="molecule type" value="Genomic_DNA"/>
</dbReference>
<evidence type="ECO:0000313" key="10">
    <source>
        <dbReference type="EMBL" id="MUP37313.1"/>
    </source>
</evidence>
<dbReference type="Gene3D" id="2.40.170.20">
    <property type="entry name" value="TonB-dependent receptor, beta-barrel domain"/>
    <property type="match status" value="1"/>
</dbReference>
<dbReference type="OrthoDB" id="778480at2"/>
<dbReference type="NCBIfam" id="TIGR04056">
    <property type="entry name" value="OMP_RagA_SusC"/>
    <property type="match status" value="1"/>
</dbReference>
<evidence type="ECO:0000256" key="2">
    <source>
        <dbReference type="ARBA" id="ARBA00022448"/>
    </source>
</evidence>
<dbReference type="Pfam" id="PF07715">
    <property type="entry name" value="Plug"/>
    <property type="match status" value="1"/>
</dbReference>
<dbReference type="SUPFAM" id="SSF56935">
    <property type="entry name" value="Porins"/>
    <property type="match status" value="1"/>
</dbReference>
<keyword evidence="3 8" id="KW-1134">Transmembrane beta strand</keyword>
<dbReference type="GO" id="GO:0044718">
    <property type="term" value="P:siderophore transmembrane transport"/>
    <property type="evidence" value="ECO:0007669"/>
    <property type="project" value="TreeGrafter"/>
</dbReference>
<dbReference type="PANTHER" id="PTHR30069:SF29">
    <property type="entry name" value="HEMOGLOBIN AND HEMOGLOBIN-HAPTOGLOBIN-BINDING PROTEIN 1-RELATED"/>
    <property type="match status" value="1"/>
</dbReference>
<gene>
    <name evidence="11" type="ORF">DWB62_005750</name>
    <name evidence="10" type="ORF">GNY23_05750</name>
</gene>
<dbReference type="RefSeq" id="WP_156195117.1">
    <property type="nucleotide sequence ID" value="NZ_QTZN02000009.1"/>
</dbReference>
<dbReference type="SUPFAM" id="SSF49464">
    <property type="entry name" value="Carboxypeptidase regulatory domain-like"/>
    <property type="match status" value="1"/>
</dbReference>
<evidence type="ECO:0000256" key="7">
    <source>
        <dbReference type="ARBA" id="ARBA00023237"/>
    </source>
</evidence>
<dbReference type="Proteomes" id="UP000285951">
    <property type="component" value="Unassembled WGS sequence"/>
</dbReference>
<evidence type="ECO:0000313" key="12">
    <source>
        <dbReference type="Proteomes" id="UP000285951"/>
    </source>
</evidence>
<dbReference type="FunFam" id="2.60.40.1120:FF:000003">
    <property type="entry name" value="Outer membrane protein Omp121"/>
    <property type="match status" value="1"/>
</dbReference>
<reference evidence="10 13" key="2">
    <citation type="submission" date="2019-12" db="EMBL/GenBank/DDBJ databases">
        <title>Draft genome sequence of Labilibaculum sp. strain 44 isolated from deep waters of Black Sea.</title>
        <authorList>
            <person name="Yadav S."/>
            <person name="Villanueva L."/>
        </authorList>
    </citation>
    <scope>NUCLEOTIDE SEQUENCE [LARGE SCALE GENOMIC DNA]</scope>
    <source>
        <strain evidence="10 13">44</strain>
    </source>
</reference>
<keyword evidence="6 8" id="KW-0472">Membrane</keyword>
<dbReference type="Gene3D" id="2.170.130.10">
    <property type="entry name" value="TonB-dependent receptor, plug domain"/>
    <property type="match status" value="1"/>
</dbReference>
<dbReference type="InterPro" id="IPR012910">
    <property type="entry name" value="Plug_dom"/>
</dbReference>
<keyword evidence="12" id="KW-1185">Reference proteome</keyword>
<evidence type="ECO:0000256" key="8">
    <source>
        <dbReference type="PROSITE-ProRule" id="PRU01360"/>
    </source>
</evidence>
<evidence type="ECO:0000256" key="3">
    <source>
        <dbReference type="ARBA" id="ARBA00022452"/>
    </source>
</evidence>
<evidence type="ECO:0000259" key="9">
    <source>
        <dbReference type="Pfam" id="PF07715"/>
    </source>
</evidence>
<sequence length="1086" mass="119478">MIKSINCCSKRNSRLLNIKIWFKPIVVVCLLMLQVLNVQAVSAKDSVGESKTETMQVEKKVSGKVVDDQGFPVPGASVVIKGTTIGTITDIDGNYAIASEIGSVLIFSFIGMETQEVVVGDQSLVNITLLTSSIGLEEVVAVGYGMQKKSTMTGAVEQVSSKALESRAVSNPVLALQGQTPGLTITRTSSRPGNEDINMQIRGATSVNGVSPLVVIDGVPAATGNAFFSMNPDDIETVTVLKDGMAAIYGSRAAGGVILVTTKRGKGKMKVDYTGNVRINTPGIKTPTANMQEYATLWLDANAQETSPLWWFAGKDEMLRMQQGIEGIYSTTHWGDIFIGQGDRYPELFQTRTSQQHSLSVSGSSDKTNYRFSVGYANNVGNLATAYDGQKQYNLKLNYDFKVSDRITLTSGVTYQKDHTSSPSGGIDWSMTSQDPPFFPAKNPYGQWHSNFGNAGNRNATALTTDGGRDDKYNSLTRIDLKVNVKLIKDLEFESSASIQENQFRREIYKLTVPLYTWDGDPAAGSLNSTSSISAETQNIYYQNYNSLLRYAKELGNHRISALAGVSAEKNEFKKLFASRSPITDNGVYDLNAADYTDKAGNSGGRNQWGLYSYYSRLNYSYNDTYLFEVLGRSDASSKFADGSRTANFFNVSGGWVLTNEDFVKDLNLSAIDFLKFKVSYGETGLQSGIGLYDYYSTIGLGTVVLGSTPATQPSAGISGNGLSMDPSTTWERVAMKNIGFEMRLLNNRLSADFNYYEKLNDGMLIRQTYPSILGGTAPYSNSGELEVKGWEAIVNWRDKIGDFTYNIGFNITDSRNKLVSYEGATTFNAGLNDRIIGRPLGSWMMYETDGFLQSQNEVDAYYAKYTGGSSGDADLTALKASDPTATLRPGDVRKVDLDGNGYISALGDPAKDKGDLKYMGDSAPHFVFGLNLGASWKGFDFSASFQGVGKQYIQRGDYLAYPFNVVWTNQNASFIGKTWTPENTNAYYPRLSTYTKRNEYNYKNNDFMLQNNRYIRLKSLIIGYTLPKEWLAKANIERARVFFSGNDLWESTSIKDGYDPEQGMGSNNAGYPFMRTWSLGVNLSF</sequence>
<accession>A0A7M4D3T4</accession>
<dbReference type="InterPro" id="IPR023997">
    <property type="entry name" value="TonB-dep_OMP_SusC/RagA_CS"/>
</dbReference>
<evidence type="ECO:0000256" key="5">
    <source>
        <dbReference type="ARBA" id="ARBA00022729"/>
    </source>
</evidence>
<reference evidence="11 12" key="1">
    <citation type="submission" date="2019-11" db="EMBL/GenBank/DDBJ databases">
        <title>Draft genome sequence of Labilibaculum sp. strain SYP isolated from Black Sea.</title>
        <authorList>
            <person name="Yadav S."/>
            <person name="Villanueva L."/>
        </authorList>
    </citation>
    <scope>NUCLEOTIDE SEQUENCE [LARGE SCALE GENOMIC DNA]</scope>
    <source>
        <strain evidence="11 12">44</strain>
    </source>
</reference>
<evidence type="ECO:0000313" key="13">
    <source>
        <dbReference type="Proteomes" id="UP000462449"/>
    </source>
</evidence>
<evidence type="ECO:0000256" key="4">
    <source>
        <dbReference type="ARBA" id="ARBA00022692"/>
    </source>
</evidence>
<dbReference type="AlphaFoldDB" id="A0A7M4D3T4"/>
<comment type="subcellular location">
    <subcellularLocation>
        <location evidence="1 8">Cell outer membrane</location>
        <topology evidence="1 8">Multi-pass membrane protein</topology>
    </subcellularLocation>
</comment>
<dbReference type="PROSITE" id="PS52016">
    <property type="entry name" value="TONB_DEPENDENT_REC_3"/>
    <property type="match status" value="1"/>
</dbReference>
<proteinExistence type="inferred from homology"/>
<dbReference type="Pfam" id="PF13715">
    <property type="entry name" value="CarbopepD_reg_2"/>
    <property type="match status" value="1"/>
</dbReference>
<keyword evidence="7 8" id="KW-0998">Cell outer membrane</keyword>
<comment type="caution">
    <text evidence="10">The sequence shown here is derived from an EMBL/GenBank/DDBJ whole genome shotgun (WGS) entry which is preliminary data.</text>
</comment>
<protein>
    <submittedName>
        <fullName evidence="10">SusC/RagA family TonB-linked outer membrane protein</fullName>
    </submittedName>
</protein>
<dbReference type="InterPro" id="IPR008969">
    <property type="entry name" value="CarboxyPept-like_regulatory"/>
</dbReference>
<organism evidence="10 13">
    <name type="scientific">Labilibaculum euxinus</name>
    <dbReference type="NCBI Taxonomy" id="2686357"/>
    <lineage>
        <taxon>Bacteria</taxon>
        <taxon>Pseudomonadati</taxon>
        <taxon>Bacteroidota</taxon>
        <taxon>Bacteroidia</taxon>
        <taxon>Marinilabiliales</taxon>
        <taxon>Marinifilaceae</taxon>
        <taxon>Labilibaculum</taxon>
    </lineage>
</organism>
<dbReference type="EMBL" id="QTZN02000009">
    <property type="protein sequence ID" value="MVB06518.1"/>
    <property type="molecule type" value="Genomic_DNA"/>
</dbReference>
<feature type="domain" description="TonB-dependent receptor plug" evidence="9">
    <location>
        <begin position="149"/>
        <end position="257"/>
    </location>
</feature>